<sequence>MPRKPSKPCSFRGCPELTNERYCEKHQKEVDSDYNKNSRPYKHLYNSSRWRKLRLQFLSGHPICETCKRKGVVSASEVVDHIKPHRGDEKLFWDESNWQALCKSCHDRKTAKEDGRWGRKGRVYSYNFRDK</sequence>
<accession>A0ABS6BYU8</accession>
<dbReference type="InterPro" id="IPR002711">
    <property type="entry name" value="HNH"/>
</dbReference>
<feature type="domain" description="HNH nuclease" evidence="5">
    <location>
        <begin position="52"/>
        <end position="107"/>
    </location>
</feature>
<evidence type="ECO:0000259" key="5">
    <source>
        <dbReference type="SMART" id="SM00507"/>
    </source>
</evidence>
<protein>
    <recommendedName>
        <fullName evidence="4">Putative HNH nuclease YajD</fullName>
    </recommendedName>
</protein>
<dbReference type="PANTHER" id="PTHR41286">
    <property type="entry name" value="HNH NUCLEASE YAJD-RELATED"/>
    <property type="match status" value="1"/>
</dbReference>
<dbReference type="InterPro" id="IPR003615">
    <property type="entry name" value="HNH_nuc"/>
</dbReference>
<dbReference type="RefSeq" id="WP_216151643.1">
    <property type="nucleotide sequence ID" value="NZ_JAHLDV010000102.1"/>
</dbReference>
<proteinExistence type="inferred from homology"/>
<comment type="similarity">
    <text evidence="3">Belongs to the HNH nuclease family.</text>
</comment>
<keyword evidence="6" id="KW-0255">Endonuclease</keyword>
<keyword evidence="2" id="KW-0378">Hydrolase</keyword>
<name>A0ABS6BYU8_9CLOT</name>
<dbReference type="GO" id="GO:0004519">
    <property type="term" value="F:endonuclease activity"/>
    <property type="evidence" value="ECO:0007669"/>
    <property type="project" value="UniProtKB-KW"/>
</dbReference>
<evidence type="ECO:0000313" key="6">
    <source>
        <dbReference type="EMBL" id="MBU3161779.1"/>
    </source>
</evidence>
<evidence type="ECO:0000256" key="4">
    <source>
        <dbReference type="ARBA" id="ARBA00040194"/>
    </source>
</evidence>
<evidence type="ECO:0000256" key="3">
    <source>
        <dbReference type="ARBA" id="ARBA00038412"/>
    </source>
</evidence>
<keyword evidence="1" id="KW-0540">Nuclease</keyword>
<keyword evidence="7" id="KW-1185">Reference proteome</keyword>
<reference evidence="6 7" key="1">
    <citation type="submission" date="2021-06" db="EMBL/GenBank/DDBJ databases">
        <title>Clostridia strains as spoilage organisms.</title>
        <authorList>
            <person name="Wambui J."/>
            <person name="Stephan R."/>
            <person name="Stevens M.J.A."/>
        </authorList>
    </citation>
    <scope>NUCLEOTIDE SEQUENCE [LARGE SCALE GENOMIC DNA]</scope>
    <source>
        <strain evidence="6 7">DSM 14204</strain>
    </source>
</reference>
<comment type="caution">
    <text evidence="6">The sequence shown here is derived from an EMBL/GenBank/DDBJ whole genome shotgun (WGS) entry which is preliminary data.</text>
</comment>
<dbReference type="SMART" id="SM00507">
    <property type="entry name" value="HNHc"/>
    <property type="match status" value="1"/>
</dbReference>
<gene>
    <name evidence="6" type="ORF">KPL37_19015</name>
</gene>
<organism evidence="6 7">
    <name type="scientific">Clostridium frigoris</name>
    <dbReference type="NCBI Taxonomy" id="205327"/>
    <lineage>
        <taxon>Bacteria</taxon>
        <taxon>Bacillati</taxon>
        <taxon>Bacillota</taxon>
        <taxon>Clostridia</taxon>
        <taxon>Eubacteriales</taxon>
        <taxon>Clostridiaceae</taxon>
        <taxon>Clostridium</taxon>
    </lineage>
</organism>
<dbReference type="Proteomes" id="UP000776252">
    <property type="component" value="Unassembled WGS sequence"/>
</dbReference>
<dbReference type="Pfam" id="PF01844">
    <property type="entry name" value="HNH"/>
    <property type="match status" value="1"/>
</dbReference>
<evidence type="ECO:0000256" key="2">
    <source>
        <dbReference type="ARBA" id="ARBA00022801"/>
    </source>
</evidence>
<dbReference type="CDD" id="cd00085">
    <property type="entry name" value="HNHc"/>
    <property type="match status" value="1"/>
</dbReference>
<evidence type="ECO:0000256" key="1">
    <source>
        <dbReference type="ARBA" id="ARBA00022722"/>
    </source>
</evidence>
<dbReference type="PANTHER" id="PTHR41286:SF1">
    <property type="entry name" value="HNH NUCLEASE YAJD-RELATED"/>
    <property type="match status" value="1"/>
</dbReference>
<evidence type="ECO:0000313" key="7">
    <source>
        <dbReference type="Proteomes" id="UP000776252"/>
    </source>
</evidence>
<dbReference type="EMBL" id="JAHLDV010000102">
    <property type="protein sequence ID" value="MBU3161779.1"/>
    <property type="molecule type" value="Genomic_DNA"/>
</dbReference>